<name>A0A074ZYH0_OPIVI</name>
<dbReference type="AlphaFoldDB" id="A0A074ZYH0"/>
<dbReference type="RefSeq" id="XP_009176052.1">
    <property type="nucleotide sequence ID" value="XM_009177788.1"/>
</dbReference>
<keyword evidence="2" id="KW-1185">Reference proteome</keyword>
<proteinExistence type="predicted"/>
<accession>A0A074ZYH0</accession>
<dbReference type="EMBL" id="KL597080">
    <property type="protein sequence ID" value="KER20194.1"/>
    <property type="molecule type" value="Genomic_DNA"/>
</dbReference>
<protein>
    <submittedName>
        <fullName evidence="1">Uncharacterized protein</fullName>
    </submittedName>
</protein>
<dbReference type="CTD" id="20325360"/>
<evidence type="ECO:0000313" key="1">
    <source>
        <dbReference type="EMBL" id="KER20194.1"/>
    </source>
</evidence>
<gene>
    <name evidence="1" type="ORF">T265_11192</name>
</gene>
<dbReference type="Proteomes" id="UP000054324">
    <property type="component" value="Unassembled WGS sequence"/>
</dbReference>
<sequence length="66" mass="7669">MTNNEPNRSGHFYRIHRDLVVFKMVDMFWIPVNTMETCRINGTDDEVGEKRGQMKALLTTRGILIA</sequence>
<dbReference type="KEGG" id="ovi:T265_11192"/>
<dbReference type="GeneID" id="20325360"/>
<reference evidence="1 2" key="1">
    <citation type="submission" date="2013-11" db="EMBL/GenBank/DDBJ databases">
        <title>Opisthorchis viverrini - life in the bile duct.</title>
        <authorList>
            <person name="Young N.D."/>
            <person name="Nagarajan N."/>
            <person name="Lin S.J."/>
            <person name="Korhonen P.K."/>
            <person name="Jex A.R."/>
            <person name="Hall R.S."/>
            <person name="Safavi-Hemami H."/>
            <person name="Kaewkong W."/>
            <person name="Bertrand D."/>
            <person name="Gao S."/>
            <person name="Seet Q."/>
            <person name="Wongkham S."/>
            <person name="Teh B.T."/>
            <person name="Wongkham C."/>
            <person name="Intapan P.M."/>
            <person name="Maleewong W."/>
            <person name="Yang X."/>
            <person name="Hu M."/>
            <person name="Wang Z."/>
            <person name="Hofmann A."/>
            <person name="Sternberg P.W."/>
            <person name="Tan P."/>
            <person name="Wang J."/>
            <person name="Gasser R.B."/>
        </authorList>
    </citation>
    <scope>NUCLEOTIDE SEQUENCE [LARGE SCALE GENOMIC DNA]</scope>
</reference>
<organism evidence="1 2">
    <name type="scientific">Opisthorchis viverrini</name>
    <name type="common">Southeast Asian liver fluke</name>
    <dbReference type="NCBI Taxonomy" id="6198"/>
    <lineage>
        <taxon>Eukaryota</taxon>
        <taxon>Metazoa</taxon>
        <taxon>Spiralia</taxon>
        <taxon>Lophotrochozoa</taxon>
        <taxon>Platyhelminthes</taxon>
        <taxon>Trematoda</taxon>
        <taxon>Digenea</taxon>
        <taxon>Opisthorchiida</taxon>
        <taxon>Opisthorchiata</taxon>
        <taxon>Opisthorchiidae</taxon>
        <taxon>Opisthorchis</taxon>
    </lineage>
</organism>
<evidence type="ECO:0000313" key="2">
    <source>
        <dbReference type="Proteomes" id="UP000054324"/>
    </source>
</evidence>